<evidence type="ECO:0000313" key="5">
    <source>
        <dbReference type="Proteomes" id="UP000003704"/>
    </source>
</evidence>
<gene>
    <name evidence="4" type="ORF">WQQ_24140</name>
</gene>
<evidence type="ECO:0000256" key="1">
    <source>
        <dbReference type="PROSITE-ProRule" id="PRU00285"/>
    </source>
</evidence>
<dbReference type="Pfam" id="PF00011">
    <property type="entry name" value="HSP20"/>
    <property type="match status" value="1"/>
</dbReference>
<reference evidence="4 5" key="1">
    <citation type="journal article" date="2012" name="J. Bacteriol.">
        <title>Genome Sequence of n-Alkane-Degrading Hydrocarboniphaga effusa Strain AP103T (ATCC BAA-332T).</title>
        <authorList>
            <person name="Chang H.K."/>
            <person name="Zylstra G.J."/>
            <person name="Chae J.C."/>
        </authorList>
    </citation>
    <scope>NUCLEOTIDE SEQUENCE [LARGE SCALE GENOMIC DNA]</scope>
    <source>
        <strain evidence="4 5">AP103</strain>
    </source>
</reference>
<dbReference type="Gene3D" id="2.60.40.790">
    <property type="match status" value="1"/>
</dbReference>
<accession>I7ZAY1</accession>
<dbReference type="InterPro" id="IPR008978">
    <property type="entry name" value="HSP20-like_chaperone"/>
</dbReference>
<dbReference type="SUPFAM" id="SSF49764">
    <property type="entry name" value="HSP20-like chaperones"/>
    <property type="match status" value="1"/>
</dbReference>
<dbReference type="InterPro" id="IPR002068">
    <property type="entry name" value="A-crystallin/Hsp20_dom"/>
</dbReference>
<proteinExistence type="inferred from homology"/>
<evidence type="ECO:0000313" key="4">
    <source>
        <dbReference type="EMBL" id="EIT68832.1"/>
    </source>
</evidence>
<comment type="caution">
    <text evidence="4">The sequence shown here is derived from an EMBL/GenBank/DDBJ whole genome shotgun (WGS) entry which is preliminary data.</text>
</comment>
<evidence type="ECO:0000259" key="3">
    <source>
        <dbReference type="PROSITE" id="PS01031"/>
    </source>
</evidence>
<name>I7ZAY1_9GAMM</name>
<dbReference type="CDD" id="cd06464">
    <property type="entry name" value="ACD_sHsps-like"/>
    <property type="match status" value="1"/>
</dbReference>
<sequence>MWAEAVEMLGRAERLQRQFFHPVRGAAQSAWEPPVDVFETHEAFWVIVALPDVAPADVELIVDGHELVVAGLRATPRELRGAVIHRMELPYGRFERRIALQGRFELVERRLENGCLTLGLRKL</sequence>
<dbReference type="AlphaFoldDB" id="I7ZAY1"/>
<keyword evidence="4" id="KW-0346">Stress response</keyword>
<comment type="similarity">
    <text evidence="1 2">Belongs to the small heat shock protein (HSP20) family.</text>
</comment>
<dbReference type="STRING" id="1172194.WQQ_24140"/>
<keyword evidence="5" id="KW-1185">Reference proteome</keyword>
<dbReference type="PROSITE" id="PS01031">
    <property type="entry name" value="SHSP"/>
    <property type="match status" value="1"/>
</dbReference>
<evidence type="ECO:0000256" key="2">
    <source>
        <dbReference type="RuleBase" id="RU003616"/>
    </source>
</evidence>
<feature type="domain" description="SHSP" evidence="3">
    <location>
        <begin position="26"/>
        <end position="123"/>
    </location>
</feature>
<dbReference type="Proteomes" id="UP000003704">
    <property type="component" value="Unassembled WGS sequence"/>
</dbReference>
<organism evidence="4 5">
    <name type="scientific">Hydrocarboniphaga effusa AP103</name>
    <dbReference type="NCBI Taxonomy" id="1172194"/>
    <lineage>
        <taxon>Bacteria</taxon>
        <taxon>Pseudomonadati</taxon>
        <taxon>Pseudomonadota</taxon>
        <taxon>Gammaproteobacteria</taxon>
        <taxon>Nevskiales</taxon>
        <taxon>Nevskiaceae</taxon>
        <taxon>Hydrocarboniphaga</taxon>
    </lineage>
</organism>
<dbReference type="EMBL" id="AKGD01000002">
    <property type="protein sequence ID" value="EIT68832.1"/>
    <property type="molecule type" value="Genomic_DNA"/>
</dbReference>
<protein>
    <submittedName>
        <fullName evidence="4">Heat shock protein Hsp20</fullName>
    </submittedName>
</protein>